<dbReference type="Gene3D" id="1.25.40.10">
    <property type="entry name" value="Tetratricopeptide repeat domain"/>
    <property type="match status" value="1"/>
</dbReference>
<comment type="caution">
    <text evidence="2">The sequence shown here is derived from an EMBL/GenBank/DDBJ whole genome shotgun (WGS) entry which is preliminary data.</text>
</comment>
<feature type="region of interest" description="Disordered" evidence="1">
    <location>
        <begin position="837"/>
        <end position="868"/>
    </location>
</feature>
<dbReference type="InterPro" id="IPR011990">
    <property type="entry name" value="TPR-like_helical_dom_sf"/>
</dbReference>
<organism evidence="2 3">
    <name type="scientific">Rhodotorula toruloides</name>
    <name type="common">Yeast</name>
    <name type="synonym">Rhodosporidium toruloides</name>
    <dbReference type="NCBI Taxonomy" id="5286"/>
    <lineage>
        <taxon>Eukaryota</taxon>
        <taxon>Fungi</taxon>
        <taxon>Dikarya</taxon>
        <taxon>Basidiomycota</taxon>
        <taxon>Pucciniomycotina</taxon>
        <taxon>Microbotryomycetes</taxon>
        <taxon>Sporidiobolales</taxon>
        <taxon>Sporidiobolaceae</taxon>
        <taxon>Rhodotorula</taxon>
    </lineage>
</organism>
<protein>
    <submittedName>
        <fullName evidence="2">Proteophosphoglycan 5</fullName>
    </submittedName>
</protein>
<evidence type="ECO:0000256" key="1">
    <source>
        <dbReference type="SAM" id="MobiDB-lite"/>
    </source>
</evidence>
<feature type="compositionally biased region" description="Acidic residues" evidence="1">
    <location>
        <begin position="291"/>
        <end position="301"/>
    </location>
</feature>
<dbReference type="OrthoDB" id="19588at2759"/>
<feature type="compositionally biased region" description="Polar residues" evidence="1">
    <location>
        <begin position="37"/>
        <end position="49"/>
    </location>
</feature>
<feature type="region of interest" description="Disordered" evidence="1">
    <location>
        <begin position="33"/>
        <end position="62"/>
    </location>
</feature>
<reference evidence="2 3" key="1">
    <citation type="submission" date="2019-07" db="EMBL/GenBank/DDBJ databases">
        <title>Rhodotorula toruloides NBRC10032 genome sequencing.</title>
        <authorList>
            <person name="Shida Y."/>
            <person name="Takaku H."/>
            <person name="Ogasawara W."/>
            <person name="Mori K."/>
        </authorList>
    </citation>
    <scope>NUCLEOTIDE SEQUENCE [LARGE SCALE GENOMIC DNA]</scope>
    <source>
        <strain evidence="2 3">NBRC10032</strain>
    </source>
</reference>
<feature type="region of interest" description="Disordered" evidence="1">
    <location>
        <begin position="96"/>
        <end position="122"/>
    </location>
</feature>
<feature type="region of interest" description="Disordered" evidence="1">
    <location>
        <begin position="276"/>
        <end position="303"/>
    </location>
</feature>
<proteinExistence type="predicted"/>
<accession>A0A511KEM0</accession>
<dbReference type="AlphaFoldDB" id="A0A511KEM0"/>
<evidence type="ECO:0000313" key="2">
    <source>
        <dbReference type="EMBL" id="GEM08821.1"/>
    </source>
</evidence>
<evidence type="ECO:0000313" key="3">
    <source>
        <dbReference type="Proteomes" id="UP000321518"/>
    </source>
</evidence>
<gene>
    <name evidence="2" type="ORF">Rt10032_c06g2838</name>
</gene>
<dbReference type="Proteomes" id="UP000321518">
    <property type="component" value="Unassembled WGS sequence"/>
</dbReference>
<sequence>MFTPPTSESESVCSLRSALSEADETAKSARLLFSPASAKTNGTGATGSTEPMGAASRSLVGSVVGREGHNSVSHDVFFAPTADQAATTDRIAAFARSPAQSEMSWDRLGSGASSSPRLGPPFVQLPTPEPEELLDSRTASQAYSAEQEQNSAVVDAADAVHIKEESDDEALAGCDAPAAVDNAADRLTDSQEDVLLAQSVTRSQSDFSHWLEETLRLAKGDGTSTIESDDALSSIIEATRHAHFVFQSNASQSCAASEAVVLPEEDITISTVRSGAEEATVETPAKGSVAAEDEDVTEVSEVDEKLDTPALPGSSTLGWKLLSLSLTAALAFTRRRLHTDHHSSPQVDIEPTRVVHYVPYNETASVSHFAKPIPVGSTLSVPLYALLVPAILAGTVVAISLTRRTPALISSRRRCSSAPTRFDRSRETSPLLDLNGDDALEGRRLLAVGVEHYGTSRLSQAIDTFSTVLQLACATSDKALAAEWLGRSLYRLARADGNDAEKLQQAAQAFERSIRLDVGRASPRASLGRVKYRLRDYQSAVTALQAANKRDDKLAFAHEWLAKALAECRPCQPELVEHHLRKAIELDSTSYTALAFLGDYIHSSGNGRTPEAKDLLGRAVSLRNDYPAAHARLAFIANEQLEPEKAAHHYASAIATRYTGLRDPDMMRACEEAIDGPAGYLAWCFTKPPRSPARLQILRRAVQAHANDDFLALLLAIHLSPARPANASPALVDREAILARRAARYTVSEDLVAHGLWALALTAVRKDEEAEAVYASFWREVVRRRSVALCKNGEETTAEEREEGRTLAFLAMAFFELKRREAPEAVAIGGSSVEKVKRTPRRRSCKREETPTSAKVAVEPRRSPRNKA</sequence>
<dbReference type="EMBL" id="BJWK01000006">
    <property type="protein sequence ID" value="GEM08821.1"/>
    <property type="molecule type" value="Genomic_DNA"/>
</dbReference>
<name>A0A511KEM0_RHOTO</name>
<dbReference type="SUPFAM" id="SSF48452">
    <property type="entry name" value="TPR-like"/>
    <property type="match status" value="1"/>
</dbReference>